<name>A0A919UC19_9ACTN</name>
<keyword evidence="10" id="KW-1185">Reference proteome</keyword>
<feature type="transmembrane region" description="Helical" evidence="7">
    <location>
        <begin position="294"/>
        <end position="312"/>
    </location>
</feature>
<feature type="transmembrane region" description="Helical" evidence="7">
    <location>
        <begin position="178"/>
        <end position="196"/>
    </location>
</feature>
<dbReference type="GO" id="GO:0005886">
    <property type="term" value="C:plasma membrane"/>
    <property type="evidence" value="ECO:0007669"/>
    <property type="project" value="UniProtKB-SubCell"/>
</dbReference>
<keyword evidence="3" id="KW-1003">Cell membrane</keyword>
<dbReference type="PANTHER" id="PTHR40074">
    <property type="entry name" value="O-ACETYLTRANSFERASE WECH"/>
    <property type="match status" value="1"/>
</dbReference>
<comment type="similarity">
    <text evidence="2">Belongs to the acyltransferase 3 family.</text>
</comment>
<dbReference type="GO" id="GO:0016413">
    <property type="term" value="F:O-acetyltransferase activity"/>
    <property type="evidence" value="ECO:0007669"/>
    <property type="project" value="TreeGrafter"/>
</dbReference>
<evidence type="ECO:0000256" key="5">
    <source>
        <dbReference type="ARBA" id="ARBA00022989"/>
    </source>
</evidence>
<protein>
    <recommendedName>
        <fullName evidence="8">Acyltransferase 3 domain-containing protein</fullName>
    </recommendedName>
</protein>
<keyword evidence="6 7" id="KW-0472">Membrane</keyword>
<dbReference type="EMBL" id="BONQ01000127">
    <property type="protein sequence ID" value="GIG50049.1"/>
    <property type="molecule type" value="Genomic_DNA"/>
</dbReference>
<proteinExistence type="inferred from homology"/>
<dbReference type="Proteomes" id="UP000660611">
    <property type="component" value="Unassembled WGS sequence"/>
</dbReference>
<evidence type="ECO:0000256" key="2">
    <source>
        <dbReference type="ARBA" id="ARBA00007400"/>
    </source>
</evidence>
<feature type="transmembrane region" description="Helical" evidence="7">
    <location>
        <begin position="113"/>
        <end position="134"/>
    </location>
</feature>
<comment type="caution">
    <text evidence="9">The sequence shown here is derived from an EMBL/GenBank/DDBJ whole genome shotgun (WGS) entry which is preliminary data.</text>
</comment>
<sequence>MEVDGLTRGDPDMSDTLQLSITATTAPERPPRPRESWADVAKGACILLVVLWHVITKDYLQVDWRLALPLPGAWGLLGEQLLPLRMPLFFAISGMFAAGAVDRSWRVLGRSKVAKFGYLYAVWLLIHTAVLALVPDFDTARAGGPLELLEQLTITPSNLWYLLALAVYFTVAKAVRRLPTALVLAVALALSVVVAADLLATPGNRGGLLQNLVFFLAGLRLRPVVEGLARAANWRRLAVLGGGYAAGLVVLRLLPATGPLVSVAAVAFGVTAAALAARSRAVARVLGDIGRRTLPIYVLHMPVLAVCHAVLIGPMDRADPPMQLLLAVAEPVLLTVLVTWFCLALERSLPAALLDLPSRPTRVAAVPWQSGPVR</sequence>
<evidence type="ECO:0000256" key="6">
    <source>
        <dbReference type="ARBA" id="ARBA00023136"/>
    </source>
</evidence>
<accession>A0A919UC19</accession>
<feature type="transmembrane region" description="Helical" evidence="7">
    <location>
        <begin position="324"/>
        <end position="345"/>
    </location>
</feature>
<evidence type="ECO:0000256" key="3">
    <source>
        <dbReference type="ARBA" id="ARBA00022475"/>
    </source>
</evidence>
<evidence type="ECO:0000256" key="4">
    <source>
        <dbReference type="ARBA" id="ARBA00022692"/>
    </source>
</evidence>
<feature type="transmembrane region" description="Helical" evidence="7">
    <location>
        <begin position="260"/>
        <end position="282"/>
    </location>
</feature>
<evidence type="ECO:0000313" key="9">
    <source>
        <dbReference type="EMBL" id="GIG50049.1"/>
    </source>
</evidence>
<evidence type="ECO:0000259" key="8">
    <source>
        <dbReference type="Pfam" id="PF01757"/>
    </source>
</evidence>
<dbReference type="GO" id="GO:0009246">
    <property type="term" value="P:enterobacterial common antigen biosynthetic process"/>
    <property type="evidence" value="ECO:0007669"/>
    <property type="project" value="TreeGrafter"/>
</dbReference>
<gene>
    <name evidence="9" type="ORF">Dsi01nite_080900</name>
</gene>
<dbReference type="Pfam" id="PF01757">
    <property type="entry name" value="Acyl_transf_3"/>
    <property type="match status" value="1"/>
</dbReference>
<evidence type="ECO:0000313" key="10">
    <source>
        <dbReference type="Proteomes" id="UP000660611"/>
    </source>
</evidence>
<dbReference type="InterPro" id="IPR002656">
    <property type="entry name" value="Acyl_transf_3_dom"/>
</dbReference>
<evidence type="ECO:0000256" key="7">
    <source>
        <dbReference type="SAM" id="Phobius"/>
    </source>
</evidence>
<dbReference type="AlphaFoldDB" id="A0A919UC19"/>
<feature type="domain" description="Acyltransferase 3" evidence="8">
    <location>
        <begin position="36"/>
        <end position="345"/>
    </location>
</feature>
<comment type="subcellular location">
    <subcellularLocation>
        <location evidence="1">Cell membrane</location>
        <topology evidence="1">Multi-pass membrane protein</topology>
    </subcellularLocation>
</comment>
<keyword evidence="5 7" id="KW-1133">Transmembrane helix</keyword>
<dbReference type="PANTHER" id="PTHR40074:SF4">
    <property type="entry name" value="INNER MEMBRANE PROTEIN YCFT"/>
    <property type="match status" value="1"/>
</dbReference>
<organism evidence="9 10">
    <name type="scientific">Dactylosporangium siamense</name>
    <dbReference type="NCBI Taxonomy" id="685454"/>
    <lineage>
        <taxon>Bacteria</taxon>
        <taxon>Bacillati</taxon>
        <taxon>Actinomycetota</taxon>
        <taxon>Actinomycetes</taxon>
        <taxon>Micromonosporales</taxon>
        <taxon>Micromonosporaceae</taxon>
        <taxon>Dactylosporangium</taxon>
    </lineage>
</organism>
<reference evidence="9" key="1">
    <citation type="submission" date="2021-01" db="EMBL/GenBank/DDBJ databases">
        <title>Whole genome shotgun sequence of Dactylosporangium siamense NBRC 106093.</title>
        <authorList>
            <person name="Komaki H."/>
            <person name="Tamura T."/>
        </authorList>
    </citation>
    <scope>NUCLEOTIDE SEQUENCE</scope>
    <source>
        <strain evidence="9">NBRC 106093</strain>
    </source>
</reference>
<keyword evidence="4 7" id="KW-0812">Transmembrane</keyword>
<evidence type="ECO:0000256" key="1">
    <source>
        <dbReference type="ARBA" id="ARBA00004651"/>
    </source>
</evidence>
<feature type="transmembrane region" description="Helical" evidence="7">
    <location>
        <begin position="154"/>
        <end position="171"/>
    </location>
</feature>